<dbReference type="GO" id="GO:0016887">
    <property type="term" value="F:ATP hydrolysis activity"/>
    <property type="evidence" value="ECO:0007669"/>
    <property type="project" value="InterPro"/>
</dbReference>
<keyword evidence="13" id="KW-0378">Hydrolase</keyword>
<sequence>MLVSCLVGLGASAWFLACAVRGNVYTTSVLLRWYAEAISVATWVSLQDGLLASTPANVCLCIQAYLTIISTARVWSSKSDGARPLARHQATVLFVIYVTTLVHLVYTLVHSTFDIRAVALQYALAQAVAAQIAVIIALSTRGTTQITAAGRIVTLEESASFMEWALFDWISPLLDVGNRRQISDPDLWDLSSRERAASAVNAYKQHKYVRPSMLRSLIVTFRRDLIVQTLLALLWTVAVYIPPLLMNYLLKYLENADNFTITHAWLCAAGLFLGNAIANNAFQQAEKLGQHMSIRARAIISHEVAQKCLRRQAHADMPSESDNAEGEGTTWDNGAVTNILNVDVQNICEMLISLPSLVGGPFQVVIAVLMLWMLAGVSTVLALGVLLLSIRVAHYLASKMAGIYERLVELTDERLSVIMEVLQSIRIVKFFAWEPQFTQRINDIRQRELDAVWNKQKLQARNLIAIDGGPLFAIAACMIAYTTVFGHVLTASVAFTSAALVNILRGALWRTPLAIMWATQARVSSRRISEFLALPETGDHSSGGHHGGGDSASAASPERIAIQNAEFCWTTADKVAISTQNDSGLDGFKLQNINIEFSPGNLNVIAGPTGSGKTSLLMALLGEMPCIRGHVHLPRHRMSYGEFDTPSSNIAFVAQQAWLQNVSIRNNILFGQPFDEARYHQVLHACALERDLEILDAGDRTQIGEKGVTLSGGQKQRVALARAVYSPARHIILDDCLSAVDAHTAKHIVEHCLLGPLMHGRTRILVTHQVDMCARSATFGVLLRGGHVVAQGPAEKVLSAALMSESGALTPTSLAENVPVMATATATASLNEGRPLGTLEDVVQADGALEEDEECAEGSVSAANYLAYMRAAGGYLRCTIVLLGFVSIPLINVLMMYILKLWTNNIDTRAGNLVFSGIFLGGCALYALLAIFVYSSMYRLGVRAGRTLHENLFASIIGAKMRFFDKTPIGRIMNRFSKDVTAVDQDVAENSIAFLFQLGEIVFSIIAVTIVLPWFLAVMACLAIFAMVIAAKFLSTARELKRLESVSKSPFLSLTTEMLNGVVTIRAFGMEHWFSVENVTRVDTLNRPVYLLTMTQQWLICRLQWVSSISVLVCCILAILFRDTVGAGAAGLALSYALTLTLSMTYIVSAYGRVEVTMNGMERISEYLQVEQEPAAIVEENRPAKNWPLHGAIQVDNLTVRYSDDQTPVLHGLTLDVKPGERIGIVGRTGAGKSTLSVALFRFIEAAGGRILIDDVDISKIGLRDLRSRLTIIPQDPVLFSGTIRTNLDPFLEHDDASIWNSLRRCHLIDAHHQEGRPAGFESLDAPVAENGSNFSHGQRQLLVMARALLRNSRVIIMDEATASVDFETDAKIQITIREEFNQATLLCIAHRLRTIIDYDRVLVLDAGRMVEYDAPATLIRREGGAFRQLCERSGELDALLAVVQDANAS</sequence>
<evidence type="ECO:0000256" key="4">
    <source>
        <dbReference type="ARBA" id="ARBA00022737"/>
    </source>
</evidence>
<dbReference type="GO" id="GO:0016020">
    <property type="term" value="C:membrane"/>
    <property type="evidence" value="ECO:0007669"/>
    <property type="project" value="UniProtKB-SubCell"/>
</dbReference>
<comment type="subcellular location">
    <subcellularLocation>
        <location evidence="1">Membrane</location>
        <topology evidence="1">Multi-pass membrane protein</topology>
    </subcellularLocation>
</comment>
<dbReference type="SUPFAM" id="SSF52540">
    <property type="entry name" value="P-loop containing nucleoside triphosphate hydrolases"/>
    <property type="match status" value="2"/>
</dbReference>
<feature type="transmembrane region" description="Helical" evidence="10">
    <location>
        <begin position="115"/>
        <end position="138"/>
    </location>
</feature>
<feature type="transmembrane region" description="Helical" evidence="10">
    <location>
        <begin position="910"/>
        <end position="934"/>
    </location>
</feature>
<evidence type="ECO:0000256" key="6">
    <source>
        <dbReference type="ARBA" id="ARBA00022840"/>
    </source>
</evidence>
<proteinExistence type="predicted"/>
<evidence type="ECO:0000256" key="2">
    <source>
        <dbReference type="ARBA" id="ARBA00022448"/>
    </source>
</evidence>
<evidence type="ECO:0000259" key="12">
    <source>
        <dbReference type="PROSITE" id="PS50929"/>
    </source>
</evidence>
<feature type="transmembrane region" description="Helical" evidence="10">
    <location>
        <begin position="90"/>
        <end position="109"/>
    </location>
</feature>
<dbReference type="InterPro" id="IPR011527">
    <property type="entry name" value="ABC1_TM_dom"/>
</dbReference>
<dbReference type="PANTHER" id="PTHR24223:SF353">
    <property type="entry name" value="ABC TRANSPORTER ATP-BINDING PROTEIN_PERMEASE VMR1-RELATED"/>
    <property type="match status" value="1"/>
</dbReference>
<dbReference type="Pfam" id="PF00664">
    <property type="entry name" value="ABC_membrane"/>
    <property type="match status" value="2"/>
</dbReference>
<dbReference type="GO" id="GO:0140359">
    <property type="term" value="F:ABC-type transporter activity"/>
    <property type="evidence" value="ECO:0007669"/>
    <property type="project" value="InterPro"/>
</dbReference>
<evidence type="ECO:0000256" key="1">
    <source>
        <dbReference type="ARBA" id="ARBA00004141"/>
    </source>
</evidence>
<feature type="transmembrane region" description="Helical" evidence="10">
    <location>
        <begin position="1014"/>
        <end position="1034"/>
    </location>
</feature>
<dbReference type="FunFam" id="3.40.50.300:FF:000565">
    <property type="entry name" value="ABC bile acid transporter"/>
    <property type="match status" value="1"/>
</dbReference>
<evidence type="ECO:0000256" key="9">
    <source>
        <dbReference type="ARBA" id="ARBA00023180"/>
    </source>
</evidence>
<keyword evidence="8 10" id="KW-0472">Membrane</keyword>
<dbReference type="InterPro" id="IPR003439">
    <property type="entry name" value="ABC_transporter-like_ATP-bd"/>
</dbReference>
<keyword evidence="7 10" id="KW-1133">Transmembrane helix</keyword>
<evidence type="ECO:0000256" key="7">
    <source>
        <dbReference type="ARBA" id="ARBA00022989"/>
    </source>
</evidence>
<keyword evidence="2" id="KW-0813">Transport</keyword>
<dbReference type="SUPFAM" id="SSF90123">
    <property type="entry name" value="ABC transporter transmembrane region"/>
    <property type="match status" value="2"/>
</dbReference>
<feature type="transmembrane region" description="Helical" evidence="10">
    <location>
        <begin position="364"/>
        <end position="390"/>
    </location>
</feature>
<evidence type="ECO:0000256" key="8">
    <source>
        <dbReference type="ARBA" id="ARBA00023136"/>
    </source>
</evidence>
<dbReference type="Pfam" id="PF00005">
    <property type="entry name" value="ABC_tran"/>
    <property type="match status" value="2"/>
</dbReference>
<protein>
    <submittedName>
        <fullName evidence="13">P-loop containing nucleoside triphosphate hydrolase protein</fullName>
    </submittedName>
</protein>
<feature type="transmembrane region" description="Helical" evidence="10">
    <location>
        <begin position="463"/>
        <end position="482"/>
    </location>
</feature>
<dbReference type="STRING" id="78915.A0A4V1IVV2"/>
<feature type="domain" description="ABC transporter" evidence="11">
    <location>
        <begin position="1193"/>
        <end position="1432"/>
    </location>
</feature>
<dbReference type="PROSITE" id="PS50929">
    <property type="entry name" value="ABC_TM1F"/>
    <property type="match status" value="2"/>
</dbReference>
<dbReference type="EMBL" id="KZ993162">
    <property type="protein sequence ID" value="RKP05349.1"/>
    <property type="molecule type" value="Genomic_DNA"/>
</dbReference>
<name>A0A4V1IVV2_9FUNG</name>
<evidence type="ECO:0000259" key="11">
    <source>
        <dbReference type="PROSITE" id="PS50893"/>
    </source>
</evidence>
<dbReference type="Proteomes" id="UP000271241">
    <property type="component" value="Unassembled WGS sequence"/>
</dbReference>
<dbReference type="FunFam" id="1.20.1560.10:FF:000013">
    <property type="entry name" value="ABC transporter C family member 2"/>
    <property type="match status" value="1"/>
</dbReference>
<dbReference type="OrthoDB" id="6500128at2759"/>
<keyword evidence="3 10" id="KW-0812">Transmembrane</keyword>
<keyword evidence="9" id="KW-0325">Glycoprotein</keyword>
<feature type="transmembrane region" description="Helical" evidence="10">
    <location>
        <begin position="225"/>
        <end position="245"/>
    </location>
</feature>
<dbReference type="CDD" id="cd03250">
    <property type="entry name" value="ABCC_MRP_domain1"/>
    <property type="match status" value="1"/>
</dbReference>
<dbReference type="PROSITE" id="PS00211">
    <property type="entry name" value="ABC_TRANSPORTER_1"/>
    <property type="match status" value="2"/>
</dbReference>
<dbReference type="FunFam" id="3.40.50.300:FF:000825">
    <property type="entry name" value="ABC bile acid transporter"/>
    <property type="match status" value="1"/>
</dbReference>
<feature type="domain" description="ABC transmembrane type-1" evidence="12">
    <location>
        <begin position="890"/>
        <end position="1155"/>
    </location>
</feature>
<accession>A0A4V1IVV2</accession>
<dbReference type="CDD" id="cd18580">
    <property type="entry name" value="ABC_6TM_ABCC_D2"/>
    <property type="match status" value="1"/>
</dbReference>
<feature type="domain" description="ABC transmembrane type-1" evidence="12">
    <location>
        <begin position="229"/>
        <end position="508"/>
    </location>
</feature>
<feature type="transmembrane region" description="Helical" evidence="10">
    <location>
        <begin position="875"/>
        <end position="898"/>
    </location>
</feature>
<dbReference type="SMART" id="SM00382">
    <property type="entry name" value="AAA"/>
    <property type="match status" value="2"/>
</dbReference>
<feature type="transmembrane region" description="Helical" evidence="10">
    <location>
        <begin position="1133"/>
        <end position="1154"/>
    </location>
</feature>
<evidence type="ECO:0000313" key="14">
    <source>
        <dbReference type="Proteomes" id="UP000271241"/>
    </source>
</evidence>
<organism evidence="13 14">
    <name type="scientific">Thamnocephalis sphaerospora</name>
    <dbReference type="NCBI Taxonomy" id="78915"/>
    <lineage>
        <taxon>Eukaryota</taxon>
        <taxon>Fungi</taxon>
        <taxon>Fungi incertae sedis</taxon>
        <taxon>Zoopagomycota</taxon>
        <taxon>Zoopagomycotina</taxon>
        <taxon>Zoopagomycetes</taxon>
        <taxon>Zoopagales</taxon>
        <taxon>Sigmoideomycetaceae</taxon>
        <taxon>Thamnocephalis</taxon>
    </lineage>
</organism>
<dbReference type="PROSITE" id="PS50893">
    <property type="entry name" value="ABC_TRANSPORTER_2"/>
    <property type="match status" value="2"/>
</dbReference>
<dbReference type="InterPro" id="IPR050173">
    <property type="entry name" value="ABC_transporter_C-like"/>
</dbReference>
<dbReference type="Gene3D" id="1.20.1560.10">
    <property type="entry name" value="ABC transporter type 1, transmembrane domain"/>
    <property type="match status" value="2"/>
</dbReference>
<dbReference type="CDD" id="cd03244">
    <property type="entry name" value="ABCC_MRP_domain2"/>
    <property type="match status" value="1"/>
</dbReference>
<dbReference type="CDD" id="cd18596">
    <property type="entry name" value="ABC_6TM_VMR1_D1_like"/>
    <property type="match status" value="1"/>
</dbReference>
<dbReference type="InterPro" id="IPR027417">
    <property type="entry name" value="P-loop_NTPase"/>
</dbReference>
<keyword evidence="6" id="KW-0067">ATP-binding</keyword>
<dbReference type="InterPro" id="IPR017871">
    <property type="entry name" value="ABC_transporter-like_CS"/>
</dbReference>
<feature type="transmembrane region" description="Helical" evidence="10">
    <location>
        <begin position="1103"/>
        <end position="1121"/>
    </location>
</feature>
<dbReference type="PANTHER" id="PTHR24223">
    <property type="entry name" value="ATP-BINDING CASSETTE SUB-FAMILY C"/>
    <property type="match status" value="1"/>
</dbReference>
<dbReference type="InterPro" id="IPR036640">
    <property type="entry name" value="ABC1_TM_sf"/>
</dbReference>
<evidence type="ECO:0000313" key="13">
    <source>
        <dbReference type="EMBL" id="RKP05349.1"/>
    </source>
</evidence>
<keyword evidence="14" id="KW-1185">Reference proteome</keyword>
<keyword evidence="4" id="KW-0677">Repeat</keyword>
<dbReference type="Gene3D" id="3.40.50.300">
    <property type="entry name" value="P-loop containing nucleotide triphosphate hydrolases"/>
    <property type="match status" value="2"/>
</dbReference>
<dbReference type="InterPro" id="IPR044726">
    <property type="entry name" value="ABCC_6TM_D2"/>
</dbReference>
<gene>
    <name evidence="13" type="ORF">THASP1DRAFT_19908</name>
</gene>
<feature type="domain" description="ABC transporter" evidence="11">
    <location>
        <begin position="575"/>
        <end position="810"/>
    </location>
</feature>
<dbReference type="GO" id="GO:0005524">
    <property type="term" value="F:ATP binding"/>
    <property type="evidence" value="ECO:0007669"/>
    <property type="project" value="UniProtKB-KW"/>
</dbReference>
<reference evidence="14" key="1">
    <citation type="journal article" date="2018" name="Nat. Microbiol.">
        <title>Leveraging single-cell genomics to expand the fungal tree of life.</title>
        <authorList>
            <person name="Ahrendt S.R."/>
            <person name="Quandt C.A."/>
            <person name="Ciobanu D."/>
            <person name="Clum A."/>
            <person name="Salamov A."/>
            <person name="Andreopoulos B."/>
            <person name="Cheng J.F."/>
            <person name="Woyke T."/>
            <person name="Pelin A."/>
            <person name="Henrissat B."/>
            <person name="Reynolds N.K."/>
            <person name="Benny G.L."/>
            <person name="Smith M.E."/>
            <person name="James T.Y."/>
            <person name="Grigoriev I.V."/>
        </authorList>
    </citation>
    <scope>NUCLEOTIDE SEQUENCE [LARGE SCALE GENOMIC DNA]</scope>
    <source>
        <strain evidence="14">RSA 1356</strain>
    </source>
</reference>
<feature type="transmembrane region" description="Helical" evidence="10">
    <location>
        <begin position="50"/>
        <end position="69"/>
    </location>
</feature>
<dbReference type="InterPro" id="IPR003593">
    <property type="entry name" value="AAA+_ATPase"/>
</dbReference>
<evidence type="ECO:0000256" key="5">
    <source>
        <dbReference type="ARBA" id="ARBA00022741"/>
    </source>
</evidence>
<evidence type="ECO:0000256" key="10">
    <source>
        <dbReference type="SAM" id="Phobius"/>
    </source>
</evidence>
<evidence type="ECO:0000256" key="3">
    <source>
        <dbReference type="ARBA" id="ARBA00022692"/>
    </source>
</evidence>
<keyword evidence="5" id="KW-0547">Nucleotide-binding</keyword>